<protein>
    <recommendedName>
        <fullName evidence="5">CCHC-type domain-containing protein</fullName>
    </recommendedName>
</protein>
<dbReference type="EMBL" id="CAJOAX010010139">
    <property type="protein sequence ID" value="CAF4069800.1"/>
    <property type="molecule type" value="Genomic_DNA"/>
</dbReference>
<dbReference type="AlphaFoldDB" id="A0A814L898"/>
<evidence type="ECO:0000313" key="2">
    <source>
        <dbReference type="EMBL" id="CAF1060788.1"/>
    </source>
</evidence>
<organism evidence="2 4">
    <name type="scientific">Rotaria sordida</name>
    <dbReference type="NCBI Taxonomy" id="392033"/>
    <lineage>
        <taxon>Eukaryota</taxon>
        <taxon>Metazoa</taxon>
        <taxon>Spiralia</taxon>
        <taxon>Gnathifera</taxon>
        <taxon>Rotifera</taxon>
        <taxon>Eurotatoria</taxon>
        <taxon>Bdelloidea</taxon>
        <taxon>Philodinida</taxon>
        <taxon>Philodinidae</taxon>
        <taxon>Rotaria</taxon>
    </lineage>
</organism>
<comment type="caution">
    <text evidence="2">The sequence shown here is derived from an EMBL/GenBank/DDBJ whole genome shotgun (WGS) entry which is preliminary data.</text>
</comment>
<dbReference type="EMBL" id="CAJNOO010000915">
    <property type="protein sequence ID" value="CAF1060788.1"/>
    <property type="molecule type" value="Genomic_DNA"/>
</dbReference>
<gene>
    <name evidence="3" type="ORF">OTI717_LOCUS32605</name>
    <name evidence="2" type="ORF">RFH988_LOCUS17244</name>
</gene>
<evidence type="ECO:0000313" key="3">
    <source>
        <dbReference type="EMBL" id="CAF4069800.1"/>
    </source>
</evidence>
<evidence type="ECO:0000313" key="4">
    <source>
        <dbReference type="Proteomes" id="UP000663882"/>
    </source>
</evidence>
<proteinExistence type="predicted"/>
<dbReference type="Proteomes" id="UP000663882">
    <property type="component" value="Unassembled WGS sequence"/>
</dbReference>
<feature type="coiled-coil region" evidence="1">
    <location>
        <begin position="494"/>
        <end position="525"/>
    </location>
</feature>
<evidence type="ECO:0008006" key="5">
    <source>
        <dbReference type="Google" id="ProtNLM"/>
    </source>
</evidence>
<evidence type="ECO:0000256" key="1">
    <source>
        <dbReference type="SAM" id="Coils"/>
    </source>
</evidence>
<accession>A0A814L898</accession>
<dbReference type="OrthoDB" id="9997837at2759"/>
<sequence length="640" mass="75925">MVDNYNFYVNESLADKEKRVEGHSLQKLHDKLIQSNDESSNTRCIKRQATSQTQYDSENDDSILFIDNDNENDQFTMVKKNHNNRKRKIQRGEEQRINNVDQRDESYNNDKHRKTNNYRIYSRRTKTKEIVDDSSHHVNKKSNNYQENYHYQINQNDKINIPVYPVSNYSLSYATDLHLTPLKIKCNPTLSDKNTALKFVQEFFRRIENSFRKKYADHKKTLGFDYWWINNDGDLVGITKDLSLYVYLCDTRHYPDYIDTVQLNPILPTHLPPQHAAVIKFVPNDYSFVDIDEDLRKRYPSIYHIEEMNGTRRMHSRHIRIDVYDKIEYNNILNSGTITLGGMLCEVDEYLPAPKILLCTKCNVPGHTKKVCRLEYERCRRCGNNRSNGDHKQCNILCHHCGGEHQANDYKCPILLEFRRNLIERLRENPKKLPPHIQMFIPIDCRLRKTEKVLFNENAKEYKKPVQQFTYSNSLYEWPMLDKPLKNYSYDKHLNNLQNELETQKHKYQLEIEKINNKLLQYSTNIQKSCALMQTQINTQKEIIDSTTSIVNDLTLNMNTNIINIINNLIQLLYDLTPHDQMKNNLSKLKDDLKGQHHYIGERQTAYNNHIQNLEKLWLRQSNSMTELLDLCSFITHNDK</sequence>
<reference evidence="2" key="1">
    <citation type="submission" date="2021-02" db="EMBL/GenBank/DDBJ databases">
        <authorList>
            <person name="Nowell W R."/>
        </authorList>
    </citation>
    <scope>NUCLEOTIDE SEQUENCE</scope>
</reference>
<dbReference type="Proteomes" id="UP000663823">
    <property type="component" value="Unassembled WGS sequence"/>
</dbReference>
<keyword evidence="1" id="KW-0175">Coiled coil</keyword>
<name>A0A814L898_9BILA</name>